<dbReference type="PROSITE" id="PS50006">
    <property type="entry name" value="FHA_DOMAIN"/>
    <property type="match status" value="1"/>
</dbReference>
<dbReference type="Pfam" id="PF00498">
    <property type="entry name" value="FHA"/>
    <property type="match status" value="1"/>
</dbReference>
<dbReference type="Gene3D" id="2.60.200.20">
    <property type="match status" value="1"/>
</dbReference>
<dbReference type="InterPro" id="IPR008984">
    <property type="entry name" value="SMAD_FHA_dom_sf"/>
</dbReference>
<dbReference type="EMBL" id="RJQC01000001">
    <property type="protein sequence ID" value="RNM31826.1"/>
    <property type="molecule type" value="Genomic_DNA"/>
</dbReference>
<keyword evidence="3" id="KW-1185">Reference proteome</keyword>
<dbReference type="PANTHER" id="PTHR23308">
    <property type="entry name" value="NUCLEAR INHIBITOR OF PROTEIN PHOSPHATASE-1"/>
    <property type="match status" value="1"/>
</dbReference>
<accession>A0A3N0I5F4</accession>
<sequence>MMKDWIDIVYSSPQMIKLKLKDQTWLDMGVFHKMEVDQNCITGIWEAESQIITYQIGDFLRLGDVFVQHVFEEQEGYIFLHHLFEDMINANRNKPVIMEPDFVFVSPYGDSFRYIVAPVGVEQWMQQNDICKVWISYICEHLQTTTSFEIIGFLMKFSQSKEASLTNLVMGLDAVRHKYYPTRFFRRKRHQTFKVAEPMHVVYQSNMEPARTMDSRDTQTHILGQLNQSVAYLSINDQRYDLLYEVNLIGRSMACDIRLTDKEISMKHAKILCQNSRFYIMDLKSSNGTFLNDKKVQRKMRLKDGMILRFANQTGVFHEVSTDSSI</sequence>
<dbReference type="CDD" id="cd00060">
    <property type="entry name" value="FHA"/>
    <property type="match status" value="1"/>
</dbReference>
<proteinExistence type="predicted"/>
<dbReference type="InterPro" id="IPR000253">
    <property type="entry name" value="FHA_dom"/>
</dbReference>
<dbReference type="InterPro" id="IPR050923">
    <property type="entry name" value="Cell_Proc_Reg/RNA_Proc"/>
</dbReference>
<reference evidence="2 3" key="1">
    <citation type="submission" date="2018-11" db="EMBL/GenBank/DDBJ databases">
        <title>Clostridium sp. nov., a member of the family Erysipelotrichaceae isolated from pig faeces.</title>
        <authorList>
            <person name="Chang Y.-H."/>
        </authorList>
    </citation>
    <scope>NUCLEOTIDE SEQUENCE [LARGE SCALE GENOMIC DNA]</scope>
    <source>
        <strain evidence="2 3">YH-panp20</strain>
    </source>
</reference>
<dbReference type="Proteomes" id="UP000276568">
    <property type="component" value="Unassembled WGS sequence"/>
</dbReference>
<dbReference type="RefSeq" id="WP_128519985.1">
    <property type="nucleotide sequence ID" value="NZ_CAUWBR010000005.1"/>
</dbReference>
<organism evidence="2 3">
    <name type="scientific">Absicoccus porci</name>
    <dbReference type="NCBI Taxonomy" id="2486576"/>
    <lineage>
        <taxon>Bacteria</taxon>
        <taxon>Bacillati</taxon>
        <taxon>Bacillota</taxon>
        <taxon>Erysipelotrichia</taxon>
        <taxon>Erysipelotrichales</taxon>
        <taxon>Erysipelotrichaceae</taxon>
        <taxon>Absicoccus</taxon>
    </lineage>
</organism>
<gene>
    <name evidence="2" type="ORF">EDX97_04560</name>
</gene>
<dbReference type="SMART" id="SM00240">
    <property type="entry name" value="FHA"/>
    <property type="match status" value="1"/>
</dbReference>
<dbReference type="SUPFAM" id="SSF49879">
    <property type="entry name" value="SMAD/FHA domain"/>
    <property type="match status" value="1"/>
</dbReference>
<feature type="domain" description="FHA" evidence="1">
    <location>
        <begin position="247"/>
        <end position="296"/>
    </location>
</feature>
<protein>
    <submittedName>
        <fullName evidence="2">FHA domain-containing protein</fullName>
    </submittedName>
</protein>
<dbReference type="OrthoDB" id="9816434at2"/>
<name>A0A3N0I5F4_9FIRM</name>
<evidence type="ECO:0000313" key="3">
    <source>
        <dbReference type="Proteomes" id="UP000276568"/>
    </source>
</evidence>
<comment type="caution">
    <text evidence="2">The sequence shown here is derived from an EMBL/GenBank/DDBJ whole genome shotgun (WGS) entry which is preliminary data.</text>
</comment>
<dbReference type="AlphaFoldDB" id="A0A3N0I5F4"/>
<evidence type="ECO:0000313" key="2">
    <source>
        <dbReference type="EMBL" id="RNM31826.1"/>
    </source>
</evidence>
<evidence type="ECO:0000259" key="1">
    <source>
        <dbReference type="PROSITE" id="PS50006"/>
    </source>
</evidence>